<organism evidence="2 3">
    <name type="scientific">Geotalea uraniireducens (strain Rf4)</name>
    <name type="common">Geobacter uraniireducens</name>
    <dbReference type="NCBI Taxonomy" id="351605"/>
    <lineage>
        <taxon>Bacteria</taxon>
        <taxon>Pseudomonadati</taxon>
        <taxon>Thermodesulfobacteriota</taxon>
        <taxon>Desulfuromonadia</taxon>
        <taxon>Geobacterales</taxon>
        <taxon>Geobacteraceae</taxon>
        <taxon>Geotalea</taxon>
    </lineage>
</organism>
<protein>
    <submittedName>
        <fullName evidence="2">Metal-dependent phosphohydrolase, HD sub domain</fullName>
    </submittedName>
</protein>
<evidence type="ECO:0000313" key="2">
    <source>
        <dbReference type="EMBL" id="ABQ27454.1"/>
    </source>
</evidence>
<dbReference type="OrthoDB" id="9797344at2"/>
<keyword evidence="3" id="KW-1185">Reference proteome</keyword>
<reference evidence="2 3" key="1">
    <citation type="submission" date="2007-05" db="EMBL/GenBank/DDBJ databases">
        <title>Complete sequence of Geobacter uraniireducens Rf4.</title>
        <authorList>
            <consortium name="US DOE Joint Genome Institute"/>
            <person name="Copeland A."/>
            <person name="Lucas S."/>
            <person name="Lapidus A."/>
            <person name="Barry K."/>
            <person name="Detter J.C."/>
            <person name="Glavina del Rio T."/>
            <person name="Hammon N."/>
            <person name="Israni S."/>
            <person name="Dalin E."/>
            <person name="Tice H."/>
            <person name="Pitluck S."/>
            <person name="Chertkov O."/>
            <person name="Brettin T."/>
            <person name="Bruce D."/>
            <person name="Han C."/>
            <person name="Schmutz J."/>
            <person name="Larimer F."/>
            <person name="Land M."/>
            <person name="Hauser L."/>
            <person name="Kyrpides N."/>
            <person name="Mikhailova N."/>
            <person name="Shelobolina E."/>
            <person name="Aklujkar M."/>
            <person name="Lovley D."/>
            <person name="Richardson P."/>
        </authorList>
    </citation>
    <scope>NUCLEOTIDE SEQUENCE [LARGE SCALE GENOMIC DNA]</scope>
    <source>
        <strain evidence="2 3">Rf4</strain>
    </source>
</reference>
<gene>
    <name evidence="2" type="ordered locus">Gura_3297</name>
</gene>
<accession>A5G6N6</accession>
<dbReference type="SUPFAM" id="SSF109604">
    <property type="entry name" value="HD-domain/PDEase-like"/>
    <property type="match status" value="1"/>
</dbReference>
<dbReference type="STRING" id="351605.Gura_3297"/>
<dbReference type="Gene3D" id="1.10.3210.10">
    <property type="entry name" value="Hypothetical protein af1432"/>
    <property type="match status" value="1"/>
</dbReference>
<dbReference type="CDD" id="cd00077">
    <property type="entry name" value="HDc"/>
    <property type="match status" value="1"/>
</dbReference>
<dbReference type="Proteomes" id="UP000006695">
    <property type="component" value="Chromosome"/>
</dbReference>
<dbReference type="HOGENOM" id="CLU_087303_0_0_7"/>
<dbReference type="InterPro" id="IPR006674">
    <property type="entry name" value="HD_domain"/>
</dbReference>
<name>A5G6N6_GEOUR</name>
<dbReference type="KEGG" id="gur:Gura_3297"/>
<keyword evidence="2" id="KW-0378">Hydrolase</keyword>
<dbReference type="InterPro" id="IPR003607">
    <property type="entry name" value="HD/PDEase_dom"/>
</dbReference>
<dbReference type="AlphaFoldDB" id="A5G6N6"/>
<proteinExistence type="predicted"/>
<dbReference type="EMBL" id="CP000698">
    <property type="protein sequence ID" value="ABQ27454.1"/>
    <property type="molecule type" value="Genomic_DNA"/>
</dbReference>
<evidence type="ECO:0000259" key="1">
    <source>
        <dbReference type="Pfam" id="PF01966"/>
    </source>
</evidence>
<sequence>MNRAELSALKTWFADYCRSFYSIDADEQRNISLKELHTGNVCDNITRIARDELLNEEQQVLAEVIALFHDVGRFPQYRQYKTFKDSDSTNHAALGAKVLLENNVLAPFPKDEQDMIIQAVRLHNVFAIPEKLSADGDLFLKLIRDADKLDIWRVFIEYYALPESERASAVGLGFPDLPFCSDEVLACLDEGRMVNLSMLKTLNDFKLLQLSWVFDLNFAASFRLLKERDYIGGIAATLPTDGRIAALAKRLREYVEVRLACGAAA</sequence>
<dbReference type="RefSeq" id="WP_011940117.1">
    <property type="nucleotide sequence ID" value="NC_009483.1"/>
</dbReference>
<dbReference type="GO" id="GO:0016787">
    <property type="term" value="F:hydrolase activity"/>
    <property type="evidence" value="ECO:0007669"/>
    <property type="project" value="UniProtKB-KW"/>
</dbReference>
<dbReference type="Pfam" id="PF01966">
    <property type="entry name" value="HD"/>
    <property type="match status" value="1"/>
</dbReference>
<feature type="domain" description="HD" evidence="1">
    <location>
        <begin position="37"/>
        <end position="150"/>
    </location>
</feature>
<evidence type="ECO:0000313" key="3">
    <source>
        <dbReference type="Proteomes" id="UP000006695"/>
    </source>
</evidence>